<reference evidence="2 3" key="1">
    <citation type="submission" date="2020-08" db="EMBL/GenBank/DDBJ databases">
        <title>Genomic Encyclopedia of Type Strains, Phase IV (KMG-IV): sequencing the most valuable type-strain genomes for metagenomic binning, comparative biology and taxonomic classification.</title>
        <authorList>
            <person name="Goeker M."/>
        </authorList>
    </citation>
    <scope>NUCLEOTIDE SEQUENCE [LARGE SCALE GENOMIC DNA]</scope>
    <source>
        <strain evidence="2 3">DSM 22336</strain>
    </source>
</reference>
<keyword evidence="3" id="KW-1185">Reference proteome</keyword>
<dbReference type="SUPFAM" id="SSF54637">
    <property type="entry name" value="Thioesterase/thiol ester dehydrase-isomerase"/>
    <property type="match status" value="1"/>
</dbReference>
<dbReference type="InterPro" id="IPR052342">
    <property type="entry name" value="MCH/BMMD"/>
</dbReference>
<sequence length="161" mass="17475">MNAKYAYEDFHEGRVFNLGPKTVSAGEIIAFAKEYDPQPFHLDEEAGKKSILGGLAASGWHTCSMLMQMMCDAYMLDTTSQGAPGVDFTNWKRPVLAGDTLTGTTTITKGRLLSSRPGLGIVTLLHELKNQEGVTVCEVQHKLILKQRATAQMDAQQGAAS</sequence>
<dbReference type="EMBL" id="JACIIU010000001">
    <property type="protein sequence ID" value="MBB6259928.1"/>
    <property type="molecule type" value="Genomic_DNA"/>
</dbReference>
<protein>
    <submittedName>
        <fullName evidence="2">Acyl dehydratase</fullName>
    </submittedName>
</protein>
<proteinExistence type="predicted"/>
<organism evidence="2 3">
    <name type="scientific">Paenochrobactrum gallinarii</name>
    <dbReference type="NCBI Taxonomy" id="643673"/>
    <lineage>
        <taxon>Bacteria</taxon>
        <taxon>Pseudomonadati</taxon>
        <taxon>Pseudomonadota</taxon>
        <taxon>Alphaproteobacteria</taxon>
        <taxon>Hyphomicrobiales</taxon>
        <taxon>Brucellaceae</taxon>
        <taxon>Paenochrobactrum</taxon>
    </lineage>
</organism>
<dbReference type="Gene3D" id="3.10.129.10">
    <property type="entry name" value="Hotdog Thioesterase"/>
    <property type="match status" value="1"/>
</dbReference>
<accession>A0A841M1B6</accession>
<feature type="domain" description="MaoC-like" evidence="1">
    <location>
        <begin position="19"/>
        <end position="111"/>
    </location>
</feature>
<dbReference type="Proteomes" id="UP000555393">
    <property type="component" value="Unassembled WGS sequence"/>
</dbReference>
<comment type="caution">
    <text evidence="2">The sequence shown here is derived from an EMBL/GenBank/DDBJ whole genome shotgun (WGS) entry which is preliminary data.</text>
</comment>
<dbReference type="InterPro" id="IPR029069">
    <property type="entry name" value="HotDog_dom_sf"/>
</dbReference>
<dbReference type="Pfam" id="PF01575">
    <property type="entry name" value="MaoC_dehydratas"/>
    <property type="match status" value="1"/>
</dbReference>
<dbReference type="RefSeq" id="WP_184219308.1">
    <property type="nucleotide sequence ID" value="NZ_JACIIU010000001.1"/>
</dbReference>
<dbReference type="InterPro" id="IPR002539">
    <property type="entry name" value="MaoC-like_dom"/>
</dbReference>
<name>A0A841M1B6_9HYPH</name>
<dbReference type="CDD" id="cd03454">
    <property type="entry name" value="YdeM"/>
    <property type="match status" value="1"/>
</dbReference>
<dbReference type="PANTHER" id="PTHR43664:SF1">
    <property type="entry name" value="BETA-METHYLMALYL-COA DEHYDRATASE"/>
    <property type="match status" value="1"/>
</dbReference>
<dbReference type="PANTHER" id="PTHR43664">
    <property type="entry name" value="MONOAMINE OXIDASE-RELATED"/>
    <property type="match status" value="1"/>
</dbReference>
<evidence type="ECO:0000313" key="3">
    <source>
        <dbReference type="Proteomes" id="UP000555393"/>
    </source>
</evidence>
<evidence type="ECO:0000259" key="1">
    <source>
        <dbReference type="Pfam" id="PF01575"/>
    </source>
</evidence>
<gene>
    <name evidence="2" type="ORF">FHS77_000436</name>
</gene>
<evidence type="ECO:0000313" key="2">
    <source>
        <dbReference type="EMBL" id="MBB6259928.1"/>
    </source>
</evidence>
<dbReference type="AlphaFoldDB" id="A0A841M1B6"/>